<keyword evidence="3" id="KW-0716">Sensory transduction</keyword>
<dbReference type="InterPro" id="IPR035914">
    <property type="entry name" value="Sperma_CUB_dom_sf"/>
</dbReference>
<feature type="region of interest" description="Disordered" evidence="16">
    <location>
        <begin position="338"/>
        <end position="380"/>
    </location>
</feature>
<keyword evidence="2" id="KW-0600">Photoreceptor protein</keyword>
<evidence type="ECO:0000313" key="19">
    <source>
        <dbReference type="Proteomes" id="UP000095280"/>
    </source>
</evidence>
<feature type="region of interest" description="Disordered" evidence="16">
    <location>
        <begin position="1417"/>
        <end position="1469"/>
    </location>
</feature>
<dbReference type="PROSITE" id="PS00237">
    <property type="entry name" value="G_PROTEIN_RECEP_F1_1"/>
    <property type="match status" value="1"/>
</dbReference>
<dbReference type="SMART" id="SM01381">
    <property type="entry name" value="7TM_GPCR_Srsx"/>
    <property type="match status" value="1"/>
</dbReference>
<dbReference type="SUPFAM" id="SSF81321">
    <property type="entry name" value="Family A G protein-coupled receptor-like"/>
    <property type="match status" value="1"/>
</dbReference>
<feature type="transmembrane region" description="Helical" evidence="17">
    <location>
        <begin position="1148"/>
        <end position="1167"/>
    </location>
</feature>
<dbReference type="GO" id="GO:0009881">
    <property type="term" value="F:photoreceptor activity"/>
    <property type="evidence" value="ECO:0007669"/>
    <property type="project" value="UniProtKB-KW"/>
</dbReference>
<keyword evidence="13 15" id="KW-0807">Transducer</keyword>
<keyword evidence="8 15" id="KW-0297">G-protein coupled receptor</keyword>
<evidence type="ECO:0000259" key="18">
    <source>
        <dbReference type="PROSITE" id="PS50262"/>
    </source>
</evidence>
<sequence>MLFHSNARRHSGERGFSGSYQFFRRRGQQQQNTAAQKHHISPLPTPIPSKCPELPTIIDSPTVGIRASLRAPGYPFGYPGGTCRWILLGRPNRTERVVLEIRRLSCGQAGRVGAAAAAATADLREVAPTATNAGGDSLRCGRPQRRLHGDSSDSVEETHCSVLPEQPVRIMSGGGSGDGRQRPRLELVFQAKEAVSQPQMGLEFAYKFYFAVLGTYKNQRPDLGCHFSFYSRQHSSGSFSSPNFPFEYPEKLHCQYVFYARPREGGNKHHCPLLPQLPDGESDFVHAEEGSATGPGLPPRWPGSAATLRSEDGGFRLERQTTCLRLVFSTLPDHKSSVRWRASKLGREQKPHRRQSPGRRRQPADSRRSAESSPVPAGRHLLHRLRTVGLGADDVACQLESPTAQQIARTGQAGAMIERRVGDSLVADLEGGAQQASVRRVDLSLERVSALYNRTVSITAWNSAALWRSGKSSATPQILADVGNQTAEVDELLTSWKLTRLSVSASAEDCSLGVHDGLLRVDHQADARRNGNQPIQLSLGALDGRGQQGEVIGVAKHAEPSLRLASTHASPQQEAVVVRESFDSRYPTRNNLCPRDVIPGLHENTSSSTPMGSGAERYSHKASSPRSIDFVRLWMTYPDIGWSLHSGRLLSSACTASEIGKPQARKNGVKLSDTWTDSSFKYASILDWSLPSAKCVSASSVRYVRFNALNGSQPKVSCSCRKVSSATQTFQSASNRFPAAIINQRRPISVGAAITNWPGMRSSNIGARVVRSSSSQRDSGDDSTSAAAAACLWSIGASLSPNRRSSRCILIILVQTRVGRIDHSFNGWRALCAAGLQQLAGKGIRRRAADQLCTGQHGNESTSVVLSGPQGVAVVGGHGGDGQTQRAQPAVSWKVAQSRLSRIRVAPVPGVTAAQQAASAGNEAQNLAPVQAGHQCGLPAGLLSQELFMSEVNRPAFAVLAGGNDNGGIGVRPVTRRAIAKSDCGQQQQLLRVRQFVPRMCAVAERATPRLSYKATNPGWQAIKLLLIRYKSVARSFRQQAGSSAHSLQEAEQPISDCFISMALVEMTPSTMSWSNATTTETRYWAWDPEFEALIHPFWRQFPPVPELHHYLVGIYISVVGIIGDVGNLLVLFIFVTTKALRTPPNIFLVNLAISDLSFSVIMGFPLLTISSFNGRWAWGRLACELYGFFGGVLGFVSIHTLALISMDRYFVIAQPFEALKRLTYTRAIVMVFFAWSLALLWAIPPFFGYGYFVPEGFQTSCTFDYLSQDKGNLIFNGLMYSCGFVLPLSIIFFCYYKIVRAVRSHELELIKMATKMGGHSMKSADQKSDLKTAKIALITISLYLLSWTPYATVAFLSLIGKRDHLNQYTSELPVLAAKTSAIYNPIIYSLSHPKFRAVLEKKFPWLLCCCPPKAKEREATSSAGSKFSRRDTEKDSGFPSQRAPEDGAAAPPAITEGNENKGYETDRV</sequence>
<feature type="region of interest" description="Disordered" evidence="16">
    <location>
        <begin position="130"/>
        <end position="158"/>
    </location>
</feature>
<keyword evidence="6 17" id="KW-1133">Transmembrane helix</keyword>
<keyword evidence="11" id="KW-1015">Disulfide bond</keyword>
<dbReference type="FunFam" id="1.20.1070.10:FF:000044">
    <property type="entry name" value="Opsin, ultraviolet-sensitive"/>
    <property type="match status" value="1"/>
</dbReference>
<evidence type="ECO:0000256" key="8">
    <source>
        <dbReference type="ARBA" id="ARBA00023040"/>
    </source>
</evidence>
<protein>
    <submittedName>
        <fullName evidence="20">G_PROTEIN_RECEP_F1_2 domain-containing protein</fullName>
    </submittedName>
</protein>
<evidence type="ECO:0000256" key="5">
    <source>
        <dbReference type="ARBA" id="ARBA00022925"/>
    </source>
</evidence>
<dbReference type="InterPro" id="IPR027430">
    <property type="entry name" value="Retinal_BS"/>
</dbReference>
<dbReference type="GO" id="GO:0004930">
    <property type="term" value="F:G protein-coupled receptor activity"/>
    <property type="evidence" value="ECO:0007669"/>
    <property type="project" value="UniProtKB-KW"/>
</dbReference>
<feature type="compositionally biased region" description="Basic and acidic residues" evidence="16">
    <location>
        <begin position="147"/>
        <end position="158"/>
    </location>
</feature>
<dbReference type="PROSITE" id="PS50262">
    <property type="entry name" value="G_PROTEIN_RECEP_F1_2"/>
    <property type="match status" value="1"/>
</dbReference>
<evidence type="ECO:0000256" key="10">
    <source>
        <dbReference type="ARBA" id="ARBA00023139"/>
    </source>
</evidence>
<evidence type="ECO:0000256" key="4">
    <source>
        <dbReference type="ARBA" id="ARBA00022692"/>
    </source>
</evidence>
<dbReference type="InterPro" id="IPR050125">
    <property type="entry name" value="GPCR_opsins"/>
</dbReference>
<feature type="transmembrane region" description="Helical" evidence="17">
    <location>
        <begin position="1274"/>
        <end position="1297"/>
    </location>
</feature>
<keyword evidence="19" id="KW-1185">Reference proteome</keyword>
<evidence type="ECO:0000256" key="3">
    <source>
        <dbReference type="ARBA" id="ARBA00022606"/>
    </source>
</evidence>
<evidence type="ECO:0000256" key="6">
    <source>
        <dbReference type="ARBA" id="ARBA00022989"/>
    </source>
</evidence>
<reference evidence="20" key="1">
    <citation type="submission" date="2016-11" db="UniProtKB">
        <authorList>
            <consortium name="WormBaseParasite"/>
        </authorList>
    </citation>
    <scope>IDENTIFICATION</scope>
</reference>
<keyword evidence="14" id="KW-0449">Lipoprotein</keyword>
<feature type="compositionally biased region" description="Basic residues" evidence="16">
    <location>
        <begin position="338"/>
        <end position="361"/>
    </location>
</feature>
<feature type="transmembrane region" description="Helical" evidence="17">
    <location>
        <begin position="1187"/>
        <end position="1207"/>
    </location>
</feature>
<evidence type="ECO:0000313" key="20">
    <source>
        <dbReference type="WBParaSite" id="maker-uti_cns_0011896-snap-gene-0.2-mRNA-1"/>
    </source>
</evidence>
<dbReference type="PRINTS" id="PR00237">
    <property type="entry name" value="GPCRRHODOPSN"/>
</dbReference>
<evidence type="ECO:0000256" key="12">
    <source>
        <dbReference type="ARBA" id="ARBA00023170"/>
    </source>
</evidence>
<proteinExistence type="inferred from homology"/>
<feature type="transmembrane region" description="Helical" evidence="17">
    <location>
        <begin position="1111"/>
        <end position="1136"/>
    </location>
</feature>
<dbReference type="GO" id="GO:0016020">
    <property type="term" value="C:membrane"/>
    <property type="evidence" value="ECO:0007669"/>
    <property type="project" value="UniProtKB-SubCell"/>
</dbReference>
<evidence type="ECO:0000256" key="1">
    <source>
        <dbReference type="ARBA" id="ARBA00004141"/>
    </source>
</evidence>
<dbReference type="GO" id="GO:0007602">
    <property type="term" value="P:phototransduction"/>
    <property type="evidence" value="ECO:0007669"/>
    <property type="project" value="UniProtKB-KW"/>
</dbReference>
<evidence type="ECO:0000256" key="13">
    <source>
        <dbReference type="ARBA" id="ARBA00023224"/>
    </source>
</evidence>
<evidence type="ECO:0000256" key="7">
    <source>
        <dbReference type="ARBA" id="ARBA00022991"/>
    </source>
</evidence>
<dbReference type="Gene3D" id="1.20.1070.10">
    <property type="entry name" value="Rhodopsin 7-helix transmembrane proteins"/>
    <property type="match status" value="1"/>
</dbReference>
<feature type="transmembrane region" description="Helical" evidence="17">
    <location>
        <begin position="1336"/>
        <end position="1360"/>
    </location>
</feature>
<feature type="domain" description="G-protein coupled receptors family 1 profile" evidence="18">
    <location>
        <begin position="1127"/>
        <end position="1389"/>
    </location>
</feature>
<keyword evidence="7" id="KW-0157">Chromophore</keyword>
<feature type="compositionally biased region" description="Basic and acidic residues" evidence="16">
    <location>
        <begin position="1459"/>
        <end position="1469"/>
    </location>
</feature>
<keyword evidence="5" id="KW-0681">Retinal protein</keyword>
<dbReference type="InterPro" id="IPR017452">
    <property type="entry name" value="GPCR_Rhodpsn_7TM"/>
</dbReference>
<dbReference type="PROSITE" id="PS00238">
    <property type="entry name" value="OPSIN"/>
    <property type="match status" value="1"/>
</dbReference>
<keyword evidence="12 15" id="KW-0675">Receptor</keyword>
<evidence type="ECO:0000256" key="15">
    <source>
        <dbReference type="RuleBase" id="RU000688"/>
    </source>
</evidence>
<dbReference type="Pfam" id="PF00001">
    <property type="entry name" value="7tm_1"/>
    <property type="match status" value="1"/>
</dbReference>
<evidence type="ECO:0000256" key="17">
    <source>
        <dbReference type="SAM" id="Phobius"/>
    </source>
</evidence>
<evidence type="ECO:0000256" key="11">
    <source>
        <dbReference type="ARBA" id="ARBA00023157"/>
    </source>
</evidence>
<dbReference type="SUPFAM" id="SSF49854">
    <property type="entry name" value="Spermadhesin, CUB domain"/>
    <property type="match status" value="1"/>
</dbReference>
<evidence type="ECO:0000256" key="14">
    <source>
        <dbReference type="ARBA" id="ARBA00023288"/>
    </source>
</evidence>
<dbReference type="InterPro" id="IPR000276">
    <property type="entry name" value="GPCR_Rhodpsn"/>
</dbReference>
<feature type="region of interest" description="Disordered" evidence="16">
    <location>
        <begin position="287"/>
        <end position="308"/>
    </location>
</feature>
<organism evidence="19 20">
    <name type="scientific">Macrostomum lignano</name>
    <dbReference type="NCBI Taxonomy" id="282301"/>
    <lineage>
        <taxon>Eukaryota</taxon>
        <taxon>Metazoa</taxon>
        <taxon>Spiralia</taxon>
        <taxon>Lophotrochozoa</taxon>
        <taxon>Platyhelminthes</taxon>
        <taxon>Rhabditophora</taxon>
        <taxon>Macrostomorpha</taxon>
        <taxon>Macrostomida</taxon>
        <taxon>Macrostomidae</taxon>
        <taxon>Macrostomum</taxon>
    </lineage>
</organism>
<dbReference type="WBParaSite" id="maker-uti_cns_0011896-snap-gene-0.2-mRNA-1">
    <property type="protein sequence ID" value="maker-uti_cns_0011896-snap-gene-0.2-mRNA-1"/>
    <property type="gene ID" value="maker-uti_cns_0011896-snap-gene-0.2"/>
</dbReference>
<dbReference type="Proteomes" id="UP000095280">
    <property type="component" value="Unplaced"/>
</dbReference>
<accession>A0A1I8IF11</accession>
<comment type="subcellular location">
    <subcellularLocation>
        <location evidence="1">Membrane</location>
        <topology evidence="1">Multi-pass membrane protein</topology>
    </subcellularLocation>
</comment>
<keyword evidence="9 17" id="KW-0472">Membrane</keyword>
<keyword evidence="10" id="KW-0564">Palmitate</keyword>
<name>A0A1I8IF11_9PLAT</name>
<dbReference type="PANTHER" id="PTHR24240">
    <property type="entry name" value="OPSIN"/>
    <property type="match status" value="1"/>
</dbReference>
<feature type="region of interest" description="Disordered" evidence="16">
    <location>
        <begin position="25"/>
        <end position="50"/>
    </location>
</feature>
<feature type="region of interest" description="Disordered" evidence="16">
    <location>
        <begin position="593"/>
        <end position="620"/>
    </location>
</feature>
<dbReference type="CDD" id="cd15337">
    <property type="entry name" value="7tmA_Opsin_Gq_invertebrates"/>
    <property type="match status" value="1"/>
</dbReference>
<keyword evidence="4 15" id="KW-0812">Transmembrane</keyword>
<evidence type="ECO:0000256" key="16">
    <source>
        <dbReference type="SAM" id="MobiDB-lite"/>
    </source>
</evidence>
<evidence type="ECO:0000256" key="9">
    <source>
        <dbReference type="ARBA" id="ARBA00023136"/>
    </source>
</evidence>
<evidence type="ECO:0000256" key="2">
    <source>
        <dbReference type="ARBA" id="ARBA00022543"/>
    </source>
</evidence>
<comment type="similarity">
    <text evidence="15">Belongs to the G-protein coupled receptor 1 family.</text>
</comment>
<feature type="transmembrane region" description="Helical" evidence="17">
    <location>
        <begin position="1228"/>
        <end position="1254"/>
    </location>
</feature>